<sequence>MKADREEKLILEILSTDKYVTSSELAEKTGYSSRTIRGKIRKINEILEAIPGNPMEIQAKPHFGFKLNIKSGNKKHILDQLFQENSMGEDIPATPGERVNWLLKFLLEQKEYVTISDLADRLFVTDSVVKTALKNTESILQQYGIRILRRPGYGISAVGEESAIRDCLVDLFMKQKCDNVEYELEQLGQIVWELLDRYHIRIPEIAFYNFIKYIYVSVRRIQKGCEITFCREEQVQIEFSHFEIVEKLGKELETYYGMIIPEQERMYLAIHLAGKRVVGNTGETNLVVKEDLNELVEQMVVSSFEEFNLNLKNNFELIMLLKQHMVPLDIRLRYNIPLVNPLLKDIQKNYSFAYTIAERAAVILQEYYGKVIPEDEIGYLAVIYALALEEQETEIKKNNILIVCNSGKGSSRLLVYKYRQEFGNYIDQIEVCNLIELKYRNFDAIDYVFTTVPIAESIPVPVYEVGLFLNNEDIVTVRKILKKGNHCFLKNYFKRELFFSDIHAESKEQVIYELCRKARKVFVLPEGVEESVLYREELSSTDYGNMVAIPHPYQTVVEETTVIVGILDKEIDWGRNQVQAVFLFLIGSQEDKNLQKFYQETMQIFMNEKVIQSIIKNKTYDAFLNYI</sequence>
<dbReference type="InterPro" id="IPR036634">
    <property type="entry name" value="PRD_sf"/>
</dbReference>
<feature type="domain" description="PRD" evidence="8">
    <location>
        <begin position="287"/>
        <end position="394"/>
    </location>
</feature>
<organism evidence="10 11">
    <name type="scientific">Mediterraneibacter gnavus</name>
    <name type="common">Ruminococcus gnavus</name>
    <dbReference type="NCBI Taxonomy" id="33038"/>
    <lineage>
        <taxon>Bacteria</taxon>
        <taxon>Bacillati</taxon>
        <taxon>Bacillota</taxon>
        <taxon>Clostridia</taxon>
        <taxon>Lachnospirales</taxon>
        <taxon>Lachnospiraceae</taxon>
        <taxon>Mediterraneibacter</taxon>
    </lineage>
</organism>
<dbReference type="RefSeq" id="WP_101879860.1">
    <property type="nucleotide sequence ID" value="NZ_JAPZEC010000022.1"/>
</dbReference>
<dbReference type="SUPFAM" id="SSF63520">
    <property type="entry name" value="PTS-regulatory domain, PRD"/>
    <property type="match status" value="2"/>
</dbReference>
<dbReference type="Proteomes" id="UP000234849">
    <property type="component" value="Unassembled WGS sequence"/>
</dbReference>
<evidence type="ECO:0000256" key="4">
    <source>
        <dbReference type="ARBA" id="ARBA00023159"/>
    </source>
</evidence>
<dbReference type="GO" id="GO:0009401">
    <property type="term" value="P:phosphoenolpyruvate-dependent sugar phosphotransferase system"/>
    <property type="evidence" value="ECO:0007669"/>
    <property type="project" value="InterPro"/>
</dbReference>
<protein>
    <submittedName>
        <fullName evidence="9">PRD domain-containing protein</fullName>
    </submittedName>
</protein>
<evidence type="ECO:0000259" key="8">
    <source>
        <dbReference type="PROSITE" id="PS51372"/>
    </source>
</evidence>
<dbReference type="InterPro" id="IPR002178">
    <property type="entry name" value="PTS_EIIA_type-2_dom"/>
</dbReference>
<dbReference type="GO" id="GO:0008982">
    <property type="term" value="F:protein-N(PI)-phosphohistidine-sugar phosphotransferase activity"/>
    <property type="evidence" value="ECO:0007669"/>
    <property type="project" value="InterPro"/>
</dbReference>
<dbReference type="InterPro" id="IPR013011">
    <property type="entry name" value="PTS_EIIB_2"/>
</dbReference>
<feature type="domain" description="PTS EIIB type-2" evidence="7">
    <location>
        <begin position="398"/>
        <end position="489"/>
    </location>
</feature>
<gene>
    <name evidence="10" type="ORF">CDL18_10280</name>
    <name evidence="9" type="ORF">O8D18_13945</name>
</gene>
<keyword evidence="1" id="KW-0808">Transferase</keyword>
<feature type="domain" description="PTS EIIA type-2" evidence="6">
    <location>
        <begin position="491"/>
        <end position="627"/>
    </location>
</feature>
<dbReference type="SUPFAM" id="SSF55804">
    <property type="entry name" value="Phoshotransferase/anion transport protein"/>
    <property type="match status" value="1"/>
</dbReference>
<evidence type="ECO:0000259" key="7">
    <source>
        <dbReference type="PROSITE" id="PS51099"/>
    </source>
</evidence>
<evidence type="ECO:0000256" key="2">
    <source>
        <dbReference type="ARBA" id="ARBA00022737"/>
    </source>
</evidence>
<keyword evidence="3" id="KW-0805">Transcription regulation</keyword>
<dbReference type="Gene3D" id="3.40.930.10">
    <property type="entry name" value="Mannitol-specific EII, Chain A"/>
    <property type="match status" value="1"/>
</dbReference>
<evidence type="ECO:0000259" key="6">
    <source>
        <dbReference type="PROSITE" id="PS51094"/>
    </source>
</evidence>
<keyword evidence="4" id="KW-0010">Activator</keyword>
<evidence type="ECO:0000256" key="3">
    <source>
        <dbReference type="ARBA" id="ARBA00023015"/>
    </source>
</evidence>
<dbReference type="InterPro" id="IPR036388">
    <property type="entry name" value="WH-like_DNA-bd_sf"/>
</dbReference>
<dbReference type="EMBL" id="JAPZED010000022">
    <property type="protein sequence ID" value="MCZ7695111.1"/>
    <property type="molecule type" value="Genomic_DNA"/>
</dbReference>
<name>A0A2N5NH54_MEDGN</name>
<reference evidence="10 11" key="1">
    <citation type="journal article" date="2017" name="Genome Med.">
        <title>A novel Ruminococcus gnavus clade enriched in inflammatory bowel disease patients.</title>
        <authorList>
            <person name="Hall A.B."/>
            <person name="Yassour M."/>
            <person name="Sauk J."/>
            <person name="Garner A."/>
            <person name="Jiang X."/>
            <person name="Arthur T."/>
            <person name="Lagoudas G.K."/>
            <person name="Vatanen T."/>
            <person name="Fornelos N."/>
            <person name="Wilson R."/>
            <person name="Bertha M."/>
            <person name="Cohen M."/>
            <person name="Garber J."/>
            <person name="Khalili H."/>
            <person name="Gevers D."/>
            <person name="Ananthakrishnan A.N."/>
            <person name="Kugathasan S."/>
            <person name="Lander E.S."/>
            <person name="Blainey P."/>
            <person name="Vlamakis H."/>
            <person name="Xavier R.J."/>
            <person name="Huttenhower C."/>
        </authorList>
    </citation>
    <scope>NUCLEOTIDE SEQUENCE [LARGE SCALE GENOMIC DNA]</scope>
    <source>
        <strain evidence="10 11">RJX1118</strain>
    </source>
</reference>
<evidence type="ECO:0000313" key="11">
    <source>
        <dbReference type="Proteomes" id="UP000234849"/>
    </source>
</evidence>
<dbReference type="CDD" id="cd00211">
    <property type="entry name" value="PTS_IIA_fru"/>
    <property type="match status" value="1"/>
</dbReference>
<dbReference type="EMBL" id="NIHM01000013">
    <property type="protein sequence ID" value="PLT54364.1"/>
    <property type="molecule type" value="Genomic_DNA"/>
</dbReference>
<evidence type="ECO:0000256" key="5">
    <source>
        <dbReference type="ARBA" id="ARBA00023163"/>
    </source>
</evidence>
<dbReference type="CDD" id="cd05568">
    <property type="entry name" value="PTS_IIB_bgl_like"/>
    <property type="match status" value="1"/>
</dbReference>
<dbReference type="AlphaFoldDB" id="A0A2N5NH54"/>
<reference evidence="9" key="2">
    <citation type="submission" date="2022-12" db="EMBL/GenBank/DDBJ databases">
        <title>Genome of R. gnavus strain RSHDN_123.</title>
        <authorList>
            <person name="Abdugheni R."/>
        </authorList>
    </citation>
    <scope>NUCLEOTIDE SEQUENCE</scope>
    <source>
        <strain evidence="9">RSHDN_123</strain>
    </source>
</reference>
<keyword evidence="2" id="KW-0677">Repeat</keyword>
<dbReference type="Gene3D" id="1.10.1790.10">
    <property type="entry name" value="PRD domain"/>
    <property type="match status" value="2"/>
</dbReference>
<dbReference type="InterPro" id="IPR016152">
    <property type="entry name" value="PTrfase/Anion_transptr"/>
</dbReference>
<evidence type="ECO:0000313" key="10">
    <source>
        <dbReference type="EMBL" id="PLT54364.1"/>
    </source>
</evidence>
<feature type="domain" description="PRD" evidence="8">
    <location>
        <begin position="178"/>
        <end position="282"/>
    </location>
</feature>
<dbReference type="PANTHER" id="PTHR30185">
    <property type="entry name" value="CRYPTIC BETA-GLUCOSIDE BGL OPERON ANTITERMINATOR"/>
    <property type="match status" value="1"/>
</dbReference>
<dbReference type="PANTHER" id="PTHR30185:SF13">
    <property type="entry name" value="LICABCH OPERON REGULATOR-RELATED"/>
    <property type="match status" value="1"/>
</dbReference>
<dbReference type="PROSITE" id="PS51094">
    <property type="entry name" value="PTS_EIIA_TYPE_2"/>
    <property type="match status" value="1"/>
</dbReference>
<comment type="caution">
    <text evidence="10">The sequence shown here is derived from an EMBL/GenBank/DDBJ whole genome shotgun (WGS) entry which is preliminary data.</text>
</comment>
<keyword evidence="5" id="KW-0804">Transcription</keyword>
<proteinExistence type="predicted"/>
<evidence type="ECO:0000256" key="1">
    <source>
        <dbReference type="ARBA" id="ARBA00022679"/>
    </source>
</evidence>
<dbReference type="Gene3D" id="1.10.10.10">
    <property type="entry name" value="Winged helix-like DNA-binding domain superfamily/Winged helix DNA-binding domain"/>
    <property type="match status" value="2"/>
</dbReference>
<dbReference type="PROSITE" id="PS51099">
    <property type="entry name" value="PTS_EIIB_TYPE_2"/>
    <property type="match status" value="1"/>
</dbReference>
<dbReference type="Pfam" id="PF08279">
    <property type="entry name" value="HTH_11"/>
    <property type="match status" value="1"/>
</dbReference>
<dbReference type="InterPro" id="IPR011608">
    <property type="entry name" value="PRD"/>
</dbReference>
<dbReference type="Pfam" id="PF00874">
    <property type="entry name" value="PRD"/>
    <property type="match status" value="2"/>
</dbReference>
<dbReference type="InterPro" id="IPR050661">
    <property type="entry name" value="BglG_antiterminators"/>
</dbReference>
<dbReference type="GO" id="GO:0006355">
    <property type="term" value="P:regulation of DNA-templated transcription"/>
    <property type="evidence" value="ECO:0007669"/>
    <property type="project" value="InterPro"/>
</dbReference>
<dbReference type="InterPro" id="IPR013196">
    <property type="entry name" value="HTH_11"/>
</dbReference>
<dbReference type="Gene3D" id="3.40.50.2300">
    <property type="match status" value="1"/>
</dbReference>
<dbReference type="Pfam" id="PF00359">
    <property type="entry name" value="PTS_EIIA_2"/>
    <property type="match status" value="1"/>
</dbReference>
<dbReference type="InterPro" id="IPR036095">
    <property type="entry name" value="PTS_EIIB-like_sf"/>
</dbReference>
<dbReference type="PROSITE" id="PS51372">
    <property type="entry name" value="PRD_2"/>
    <property type="match status" value="2"/>
</dbReference>
<dbReference type="Pfam" id="PF05043">
    <property type="entry name" value="Mga"/>
    <property type="match status" value="1"/>
</dbReference>
<dbReference type="SUPFAM" id="SSF52794">
    <property type="entry name" value="PTS system IIB component-like"/>
    <property type="match status" value="1"/>
</dbReference>
<dbReference type="Proteomes" id="UP001148455">
    <property type="component" value="Unassembled WGS sequence"/>
</dbReference>
<evidence type="ECO:0000313" key="9">
    <source>
        <dbReference type="EMBL" id="MCZ7695111.1"/>
    </source>
</evidence>
<accession>A0A2N5NH54</accession>
<dbReference type="InterPro" id="IPR007737">
    <property type="entry name" value="Mga_HTH"/>
</dbReference>